<evidence type="ECO:0000256" key="1">
    <source>
        <dbReference type="SAM" id="MobiDB-lite"/>
    </source>
</evidence>
<evidence type="ECO:0000313" key="3">
    <source>
        <dbReference type="Proteomes" id="UP000540128"/>
    </source>
</evidence>
<keyword evidence="3" id="KW-1185">Reference proteome</keyword>
<name>A0A7Y6F4Z8_9ACTN</name>
<dbReference type="RefSeq" id="WP_191835147.1">
    <property type="nucleotide sequence ID" value="NZ_JAANNT010000035.1"/>
</dbReference>
<accession>A0A7Y6F4Z8</accession>
<dbReference type="AlphaFoldDB" id="A0A7Y6F4Z8"/>
<feature type="compositionally biased region" description="Low complexity" evidence="1">
    <location>
        <begin position="96"/>
        <end position="113"/>
    </location>
</feature>
<feature type="compositionally biased region" description="Pro residues" evidence="1">
    <location>
        <begin position="136"/>
        <end position="145"/>
    </location>
</feature>
<organism evidence="2 3">
    <name type="scientific">Streptomyces odorifer</name>
    <dbReference type="NCBI Taxonomy" id="53450"/>
    <lineage>
        <taxon>Bacteria</taxon>
        <taxon>Bacillati</taxon>
        <taxon>Actinomycetota</taxon>
        <taxon>Actinomycetes</taxon>
        <taxon>Kitasatosporales</taxon>
        <taxon>Streptomycetaceae</taxon>
        <taxon>Streptomyces</taxon>
        <taxon>Streptomyces albidoflavus group</taxon>
    </lineage>
</organism>
<evidence type="ECO:0000313" key="2">
    <source>
        <dbReference type="EMBL" id="NUV31979.1"/>
    </source>
</evidence>
<sequence>MTRAQLRTEGRRRRRGDLLAALAALALGAAIAWIVVSVQGLTRDLAEANLARDRLAAQVQELGEEPVAGPPGSRGEPGEETTGPPGPPGADGRDGSPGPATTGRPGKAGPAGADGKDGVDGADGEAGQPGATVTGPPGPAGPAGPPGESVTGPPGRDGKDGSDGRDGRDGQTCPDGYRLQPALDDPDALVCRRIPTAPDPAPSLTTTAGLDPQRRQYP</sequence>
<protein>
    <submittedName>
        <fullName evidence="2">Collagen-like protein</fullName>
    </submittedName>
</protein>
<feature type="region of interest" description="Disordered" evidence="1">
    <location>
        <begin position="61"/>
        <end position="218"/>
    </location>
</feature>
<dbReference type="PANTHER" id="PTHR24637">
    <property type="entry name" value="COLLAGEN"/>
    <property type="match status" value="1"/>
</dbReference>
<gene>
    <name evidence="2" type="ORF">G6W59_27440</name>
</gene>
<feature type="compositionally biased region" description="Low complexity" evidence="1">
    <location>
        <begin position="125"/>
        <end position="135"/>
    </location>
</feature>
<dbReference type="PANTHER" id="PTHR24637:SF377">
    <property type="entry name" value="COLLAGEN TYPE IX ALPHA 1 CHAIN"/>
    <property type="match status" value="1"/>
</dbReference>
<keyword evidence="2" id="KW-0176">Collagen</keyword>
<proteinExistence type="predicted"/>
<dbReference type="Proteomes" id="UP000540128">
    <property type="component" value="Unassembled WGS sequence"/>
</dbReference>
<dbReference type="EMBL" id="JAANNT010000035">
    <property type="protein sequence ID" value="NUV31979.1"/>
    <property type="molecule type" value="Genomic_DNA"/>
</dbReference>
<reference evidence="2 3" key="1">
    <citation type="submission" date="2020-03" db="EMBL/GenBank/DDBJ databases">
        <title>Complete genome sequence of sixteen Streptomyces strains facilitates identification of candidate genes involved in plant growth-promotion in grain legumes and cereals.</title>
        <authorList>
            <person name="Gopalakrishnan S."/>
            <person name="Thakur V."/>
            <person name="Saxena R."/>
            <person name="Vadlamudi S."/>
            <person name="Purohit S."/>
            <person name="Kumar V."/>
            <person name="Rathore A."/>
            <person name="Chitikineni A."/>
            <person name="Varshney R.K."/>
        </authorList>
    </citation>
    <scope>NUCLEOTIDE SEQUENCE [LARGE SCALE GENOMIC DNA]</scope>
    <source>
        <strain evidence="2 3">KAI-180</strain>
    </source>
</reference>
<feature type="compositionally biased region" description="Basic and acidic residues" evidence="1">
    <location>
        <begin position="156"/>
        <end position="169"/>
    </location>
</feature>
<comment type="caution">
    <text evidence="2">The sequence shown here is derived from an EMBL/GenBank/DDBJ whole genome shotgun (WGS) entry which is preliminary data.</text>
</comment>